<dbReference type="KEGG" id="efr:EFREU_v1c02150"/>
<evidence type="ECO:0000313" key="2">
    <source>
        <dbReference type="Proteomes" id="UP000232222"/>
    </source>
</evidence>
<dbReference type="OrthoDB" id="390246at2"/>
<reference evidence="1 2" key="1">
    <citation type="submission" date="2017-11" db="EMBL/GenBank/DDBJ databases">
        <title>Genome sequence of Entomoplasma freundtii BARC 318 (ATCC 51999).</title>
        <authorList>
            <person name="Lo W.-S."/>
            <person name="Gasparich G.E."/>
            <person name="Kuo C.-H."/>
        </authorList>
    </citation>
    <scope>NUCLEOTIDE SEQUENCE [LARGE SCALE GENOMIC DNA]</scope>
    <source>
        <strain evidence="1 2">BARC 318</strain>
    </source>
</reference>
<protein>
    <submittedName>
        <fullName evidence="1">Uncharacterized protein</fullName>
    </submittedName>
</protein>
<dbReference type="InterPro" id="IPR022742">
    <property type="entry name" value="Hydrolase_4"/>
</dbReference>
<evidence type="ECO:0000313" key="1">
    <source>
        <dbReference type="EMBL" id="ATZ16242.1"/>
    </source>
</evidence>
<dbReference type="Proteomes" id="UP000232222">
    <property type="component" value="Chromosome"/>
</dbReference>
<accession>A0A2K8NQY0</accession>
<keyword evidence="2" id="KW-1185">Reference proteome</keyword>
<dbReference type="EMBL" id="CP024962">
    <property type="protein sequence ID" value="ATZ16242.1"/>
    <property type="molecule type" value="Genomic_DNA"/>
</dbReference>
<organism evidence="1 2">
    <name type="scientific">Entomoplasma freundtii</name>
    <dbReference type="NCBI Taxonomy" id="74700"/>
    <lineage>
        <taxon>Bacteria</taxon>
        <taxon>Bacillati</taxon>
        <taxon>Mycoplasmatota</taxon>
        <taxon>Mollicutes</taxon>
        <taxon>Entomoplasmatales</taxon>
        <taxon>Entomoplasmataceae</taxon>
        <taxon>Entomoplasma</taxon>
    </lineage>
</organism>
<dbReference type="RefSeq" id="WP_100609197.1">
    <property type="nucleotide sequence ID" value="NZ_CP024962.1"/>
</dbReference>
<sequence length="336" mass="38854">MLQTQIKTNHSIGTFLVQNGWIPKVQLVGIIVGIGFGVMVLVFLLLRYYHCKSFKSRNPITQAPELVDQKYFIAQDGYQLTWFGQINPKGEKIILALHDVGMSSHDFTALANYFQQTNALVSVVSYDQRNSGNNKLETKQRHLGNSLQDLKAITTFLLQQYPHQELIILAEGKAYELAHYVYRRQPQLKRLVVAGLVSHDPYQKRFSHHWNLTIGKFLKPQKAMALVGQSADLTNDVDFQHEINENMAKCGFLSTLEVSQWHHLSRYNRQHKIGKEQKIFILQPQNDIYTHPKKTTKTLKKIEATQLVINYFPAQKHYLLNEPDKVKVFEVLNNWL</sequence>
<dbReference type="Gene3D" id="3.40.50.1820">
    <property type="entry name" value="alpha/beta hydrolase"/>
    <property type="match status" value="1"/>
</dbReference>
<dbReference type="SUPFAM" id="SSF53474">
    <property type="entry name" value="alpha/beta-Hydrolases"/>
    <property type="match status" value="1"/>
</dbReference>
<dbReference type="InterPro" id="IPR029058">
    <property type="entry name" value="AB_hydrolase_fold"/>
</dbReference>
<proteinExistence type="predicted"/>
<name>A0A2K8NQY0_9MOLU</name>
<gene>
    <name evidence="1" type="ORF">EFREU_v1c02150</name>
</gene>
<dbReference type="AlphaFoldDB" id="A0A2K8NQY0"/>
<dbReference type="Pfam" id="PF12146">
    <property type="entry name" value="Hydrolase_4"/>
    <property type="match status" value="1"/>
</dbReference>